<dbReference type="AlphaFoldDB" id="A0A833SJ12"/>
<gene>
    <name evidence="8" type="ORF">E2986_11431</name>
</gene>
<dbReference type="GO" id="GO:0016020">
    <property type="term" value="C:membrane"/>
    <property type="evidence" value="ECO:0007669"/>
    <property type="project" value="UniProtKB-SubCell"/>
</dbReference>
<evidence type="ECO:0000256" key="7">
    <source>
        <dbReference type="SAM" id="Phobius"/>
    </source>
</evidence>
<comment type="caution">
    <text evidence="8">The sequence shown here is derived from an EMBL/GenBank/DDBJ whole genome shotgun (WGS) entry which is preliminary data.</text>
</comment>
<keyword evidence="6 7" id="KW-0472">Membrane</keyword>
<evidence type="ECO:0000313" key="9">
    <source>
        <dbReference type="Proteomes" id="UP000655588"/>
    </source>
</evidence>
<evidence type="ECO:0000313" key="8">
    <source>
        <dbReference type="EMBL" id="KAF3429457.1"/>
    </source>
</evidence>
<keyword evidence="3 7" id="KW-0812">Transmembrane</keyword>
<dbReference type="Proteomes" id="UP000655588">
    <property type="component" value="Unassembled WGS sequence"/>
</dbReference>
<evidence type="ECO:0008006" key="10">
    <source>
        <dbReference type="Google" id="ProtNLM"/>
    </source>
</evidence>
<organism evidence="8 9">
    <name type="scientific">Frieseomelitta varia</name>
    <dbReference type="NCBI Taxonomy" id="561572"/>
    <lineage>
        <taxon>Eukaryota</taxon>
        <taxon>Metazoa</taxon>
        <taxon>Ecdysozoa</taxon>
        <taxon>Arthropoda</taxon>
        <taxon>Hexapoda</taxon>
        <taxon>Insecta</taxon>
        <taxon>Pterygota</taxon>
        <taxon>Neoptera</taxon>
        <taxon>Endopterygota</taxon>
        <taxon>Hymenoptera</taxon>
        <taxon>Apocrita</taxon>
        <taxon>Aculeata</taxon>
        <taxon>Apoidea</taxon>
        <taxon>Anthophila</taxon>
        <taxon>Apidae</taxon>
        <taxon>Frieseomelitta</taxon>
    </lineage>
</organism>
<comment type="similarity">
    <text evidence="2">Belongs to the ninjurin family.</text>
</comment>
<sequence>MNVIEQIQSVPSHLMAHHLSKLGHNQLSGSFAVSQTIKQCNYTSIFHADHIDLPSNLRSKCYLFIDVPSRTKDSEGVMDESEKENKSDAVEEIVVKDIVSVDTTDKKSQAYKQSNSYAAKKTVAQGMMDVALITANANQLRYLIEYQRESSTFYLILSLIIISLFLQVAVGISLIFKGRFDIKGQSKSIQARKINNYVVIGVFLITIINVFIAAFSISVPSPPTLP</sequence>
<feature type="transmembrane region" description="Helical" evidence="7">
    <location>
        <begin position="197"/>
        <end position="219"/>
    </location>
</feature>
<dbReference type="PANTHER" id="PTHR12316:SF1">
    <property type="entry name" value="NINJURIN-B"/>
    <property type="match status" value="1"/>
</dbReference>
<evidence type="ECO:0000256" key="2">
    <source>
        <dbReference type="ARBA" id="ARBA00008141"/>
    </source>
</evidence>
<dbReference type="Pfam" id="PF04923">
    <property type="entry name" value="Ninjurin"/>
    <property type="match status" value="1"/>
</dbReference>
<dbReference type="GO" id="GO:0042246">
    <property type="term" value="P:tissue regeneration"/>
    <property type="evidence" value="ECO:0007669"/>
    <property type="project" value="InterPro"/>
</dbReference>
<reference evidence="8" key="1">
    <citation type="submission" date="2019-11" db="EMBL/GenBank/DDBJ databases">
        <title>The nuclear and mitochondrial genomes of Frieseomelitta varia - a highly eusocial stingless bee (Meliponini) with a permanently sterile worker caste.</title>
        <authorList>
            <person name="Freitas F.C.P."/>
            <person name="Lourenco A.P."/>
            <person name="Nunes F.M.F."/>
            <person name="Paschoal A.R."/>
            <person name="Abreu F.C.P."/>
            <person name="Barbin F.O."/>
            <person name="Bataglia L."/>
            <person name="Cardoso-Junior C.A.M."/>
            <person name="Cervoni M.S."/>
            <person name="Silva S.R."/>
            <person name="Dalarmi F."/>
            <person name="Del Lama M.A."/>
            <person name="Depintor T.S."/>
            <person name="Ferreira K.M."/>
            <person name="Goria P.S."/>
            <person name="Jaskot M.C."/>
            <person name="Lago D.C."/>
            <person name="Luna-Lucena D."/>
            <person name="Moda L.M."/>
            <person name="Nascimento L."/>
            <person name="Pedrino M."/>
            <person name="Rabico F.O."/>
            <person name="Sanches F.C."/>
            <person name="Santos D.E."/>
            <person name="Santos C.G."/>
            <person name="Vieira J."/>
            <person name="Lopes T.F."/>
            <person name="Barchuk A.R."/>
            <person name="Hartfelder K."/>
            <person name="Simoes Z.L.P."/>
            <person name="Bitondi M.M.G."/>
            <person name="Pinheiro D.G."/>
        </authorList>
    </citation>
    <scope>NUCLEOTIDE SEQUENCE</scope>
    <source>
        <strain evidence="8">USP_RPSP 00005682</strain>
        <tissue evidence="8">Whole individual</tissue>
    </source>
</reference>
<feature type="transmembrane region" description="Helical" evidence="7">
    <location>
        <begin position="153"/>
        <end position="176"/>
    </location>
</feature>
<dbReference type="InterPro" id="IPR007007">
    <property type="entry name" value="Ninjurin"/>
</dbReference>
<protein>
    <recommendedName>
        <fullName evidence="10">Ninjurin-1</fullName>
    </recommendedName>
</protein>
<evidence type="ECO:0000256" key="6">
    <source>
        <dbReference type="ARBA" id="ARBA00023136"/>
    </source>
</evidence>
<proteinExistence type="inferred from homology"/>
<evidence type="ECO:0000256" key="3">
    <source>
        <dbReference type="ARBA" id="ARBA00022692"/>
    </source>
</evidence>
<comment type="subcellular location">
    <subcellularLocation>
        <location evidence="1">Membrane</location>
        <topology evidence="1">Multi-pass membrane protein</topology>
    </subcellularLocation>
</comment>
<name>A0A833SJ12_9HYME</name>
<keyword evidence="5 7" id="KW-1133">Transmembrane helix</keyword>
<dbReference type="EMBL" id="WNWW01000163">
    <property type="protein sequence ID" value="KAF3429457.1"/>
    <property type="molecule type" value="Genomic_DNA"/>
</dbReference>
<keyword evidence="4" id="KW-0130">Cell adhesion</keyword>
<accession>A0A833SJ12</accession>
<dbReference type="GO" id="GO:0007155">
    <property type="term" value="P:cell adhesion"/>
    <property type="evidence" value="ECO:0007669"/>
    <property type="project" value="UniProtKB-KW"/>
</dbReference>
<dbReference type="PANTHER" id="PTHR12316">
    <property type="entry name" value="NINJURIN-RELATED"/>
    <property type="match status" value="1"/>
</dbReference>
<evidence type="ECO:0000256" key="1">
    <source>
        <dbReference type="ARBA" id="ARBA00004141"/>
    </source>
</evidence>
<evidence type="ECO:0000256" key="4">
    <source>
        <dbReference type="ARBA" id="ARBA00022889"/>
    </source>
</evidence>
<evidence type="ECO:0000256" key="5">
    <source>
        <dbReference type="ARBA" id="ARBA00022989"/>
    </source>
</evidence>
<keyword evidence="9" id="KW-1185">Reference proteome</keyword>